<sequence>MNIFRSTAGEQLVRQRYEQELASWPVPHERRTVSTREGDTFVLVCGPRDAPPVVLLHGSGGTATSWLHRIGPWAQQFRLYAVDLIGEPGLSAPSRPPLDTEAHTLWLDDVFAALSLEKASLVGESLGGRVALDHAIRRPCRVNRLVLLNPTGIGRQKFGLILKFLLRKVFGSGAAREQMSAAIGFEVPPDAFPLLVFQHFRPRLGKIPVFSDEQLRGLSTPLLVLLGEQDEMLDAPQTARRLATTQPGAEVRLLPGEGHLLLGHSETVRDFLQEVNHV</sequence>
<dbReference type="EMBL" id="JACJID010000004">
    <property type="protein sequence ID" value="MBA8928028.1"/>
    <property type="molecule type" value="Genomic_DNA"/>
</dbReference>
<reference evidence="2 3" key="1">
    <citation type="submission" date="2020-08" db="EMBL/GenBank/DDBJ databases">
        <title>Genomic Encyclopedia of Archaeal and Bacterial Type Strains, Phase II (KMG-II): from individual species to whole genera.</title>
        <authorList>
            <person name="Goeker M."/>
        </authorList>
    </citation>
    <scope>NUCLEOTIDE SEQUENCE [LARGE SCALE GENOMIC DNA]</scope>
    <source>
        <strain evidence="2 3">DSM 43850</strain>
    </source>
</reference>
<dbReference type="Gene3D" id="3.40.50.1820">
    <property type="entry name" value="alpha/beta hydrolase"/>
    <property type="match status" value="1"/>
</dbReference>
<organism evidence="2 3">
    <name type="scientific">Kutzneria viridogrisea</name>
    <dbReference type="NCBI Taxonomy" id="47990"/>
    <lineage>
        <taxon>Bacteria</taxon>
        <taxon>Bacillati</taxon>
        <taxon>Actinomycetota</taxon>
        <taxon>Actinomycetes</taxon>
        <taxon>Pseudonocardiales</taxon>
        <taxon>Pseudonocardiaceae</taxon>
        <taxon>Kutzneria</taxon>
    </lineage>
</organism>
<dbReference type="SUPFAM" id="SSF53474">
    <property type="entry name" value="alpha/beta-Hydrolases"/>
    <property type="match status" value="1"/>
</dbReference>
<evidence type="ECO:0000313" key="2">
    <source>
        <dbReference type="EMBL" id="MBA8928028.1"/>
    </source>
</evidence>
<dbReference type="RefSeq" id="WP_182838687.1">
    <property type="nucleotide sequence ID" value="NZ_BAAABQ010000030.1"/>
</dbReference>
<dbReference type="Proteomes" id="UP000517916">
    <property type="component" value="Unassembled WGS sequence"/>
</dbReference>
<accession>A0ABR6BMC1</accession>
<comment type="caution">
    <text evidence="2">The sequence shown here is derived from an EMBL/GenBank/DDBJ whole genome shotgun (WGS) entry which is preliminary data.</text>
</comment>
<evidence type="ECO:0000259" key="1">
    <source>
        <dbReference type="Pfam" id="PF12697"/>
    </source>
</evidence>
<dbReference type="Pfam" id="PF12697">
    <property type="entry name" value="Abhydrolase_6"/>
    <property type="match status" value="1"/>
</dbReference>
<keyword evidence="3" id="KW-1185">Reference proteome</keyword>
<feature type="domain" description="AB hydrolase-1" evidence="1">
    <location>
        <begin position="53"/>
        <end position="268"/>
    </location>
</feature>
<name>A0ABR6BMC1_9PSEU</name>
<evidence type="ECO:0000313" key="3">
    <source>
        <dbReference type="Proteomes" id="UP000517916"/>
    </source>
</evidence>
<dbReference type="PRINTS" id="PR00111">
    <property type="entry name" value="ABHYDROLASE"/>
</dbReference>
<dbReference type="InterPro" id="IPR029058">
    <property type="entry name" value="AB_hydrolase_fold"/>
</dbReference>
<gene>
    <name evidence="2" type="ORF">BC739_005245</name>
</gene>
<protein>
    <submittedName>
        <fullName evidence="2">Pimeloyl-ACP methyl ester carboxylesterase</fullName>
    </submittedName>
</protein>
<dbReference type="PANTHER" id="PTHR43689:SF8">
    <property type="entry name" value="ALPHA_BETA-HYDROLASES SUPERFAMILY PROTEIN"/>
    <property type="match status" value="1"/>
</dbReference>
<proteinExistence type="predicted"/>
<dbReference type="PANTHER" id="PTHR43689">
    <property type="entry name" value="HYDROLASE"/>
    <property type="match status" value="1"/>
</dbReference>
<dbReference type="InterPro" id="IPR000073">
    <property type="entry name" value="AB_hydrolase_1"/>
</dbReference>